<dbReference type="PANTHER" id="PTHR22791">
    <property type="entry name" value="RING-TYPE DOMAIN-CONTAINING PROTEIN"/>
    <property type="match status" value="1"/>
</dbReference>
<evidence type="ECO:0000313" key="6">
    <source>
        <dbReference type="EMBL" id="KAL2079768.1"/>
    </source>
</evidence>
<sequence>MTHCFVLVAYSESGDQGEDMELECGVCYQIYNAGRRCPRELKCKHSFCECCLKLLAQSAAHVTEGCHDVPAEVTVLCPLCRYPTILVLADEVRGQLPVDEDLFEHLLSSGILNDSMFDDDDGDPEEFEQVVSKCEERTDDTLGTEAVPRSRGRRLWRSFKRFCGKVIGDSGVRDRRDVLTDEDMRDLVLMSCMM</sequence>
<dbReference type="InterPro" id="IPR051435">
    <property type="entry name" value="RING_finger_E3_ubiq-ligases"/>
</dbReference>
<evidence type="ECO:0000256" key="2">
    <source>
        <dbReference type="ARBA" id="ARBA00022771"/>
    </source>
</evidence>
<name>A0ABD1IXT3_9TELE</name>
<comment type="caution">
    <text evidence="6">The sequence shown here is derived from an EMBL/GenBank/DDBJ whole genome shotgun (WGS) entry which is preliminary data.</text>
</comment>
<dbReference type="InterPro" id="IPR017907">
    <property type="entry name" value="Znf_RING_CS"/>
</dbReference>
<proteinExistence type="predicted"/>
<keyword evidence="3" id="KW-0862">Zinc</keyword>
<dbReference type="SMART" id="SM00184">
    <property type="entry name" value="RING"/>
    <property type="match status" value="1"/>
</dbReference>
<gene>
    <name evidence="6" type="ORF">ACEWY4_025512</name>
</gene>
<keyword evidence="1" id="KW-0479">Metal-binding</keyword>
<accession>A0ABD1IXT3</accession>
<dbReference type="AlphaFoldDB" id="A0ABD1IXT3"/>
<dbReference type="PROSITE" id="PS50089">
    <property type="entry name" value="ZF_RING_2"/>
    <property type="match status" value="1"/>
</dbReference>
<keyword evidence="2 4" id="KW-0863">Zinc-finger</keyword>
<evidence type="ECO:0000256" key="3">
    <source>
        <dbReference type="ARBA" id="ARBA00022833"/>
    </source>
</evidence>
<keyword evidence="7" id="KW-1185">Reference proteome</keyword>
<dbReference type="SUPFAM" id="SSF57850">
    <property type="entry name" value="RING/U-box"/>
    <property type="match status" value="1"/>
</dbReference>
<dbReference type="InterPro" id="IPR013083">
    <property type="entry name" value="Znf_RING/FYVE/PHD"/>
</dbReference>
<dbReference type="Gene3D" id="3.30.40.10">
    <property type="entry name" value="Zinc/RING finger domain, C3HC4 (zinc finger)"/>
    <property type="match status" value="1"/>
</dbReference>
<protein>
    <recommendedName>
        <fullName evidence="5">RING-type domain-containing protein</fullName>
    </recommendedName>
</protein>
<dbReference type="PANTHER" id="PTHR22791:SF14">
    <property type="entry name" value="RING FINGER PROTEIN 227"/>
    <property type="match status" value="1"/>
</dbReference>
<reference evidence="6 7" key="1">
    <citation type="submission" date="2024-09" db="EMBL/GenBank/DDBJ databases">
        <title>A chromosome-level genome assembly of Gray's grenadier anchovy, Coilia grayii.</title>
        <authorList>
            <person name="Fu Z."/>
        </authorList>
    </citation>
    <scope>NUCLEOTIDE SEQUENCE [LARGE SCALE GENOMIC DNA]</scope>
    <source>
        <strain evidence="6">G4</strain>
        <tissue evidence="6">Muscle</tissue>
    </source>
</reference>
<evidence type="ECO:0000313" key="7">
    <source>
        <dbReference type="Proteomes" id="UP001591681"/>
    </source>
</evidence>
<organism evidence="6 7">
    <name type="scientific">Coilia grayii</name>
    <name type="common">Gray's grenadier anchovy</name>
    <dbReference type="NCBI Taxonomy" id="363190"/>
    <lineage>
        <taxon>Eukaryota</taxon>
        <taxon>Metazoa</taxon>
        <taxon>Chordata</taxon>
        <taxon>Craniata</taxon>
        <taxon>Vertebrata</taxon>
        <taxon>Euteleostomi</taxon>
        <taxon>Actinopterygii</taxon>
        <taxon>Neopterygii</taxon>
        <taxon>Teleostei</taxon>
        <taxon>Clupei</taxon>
        <taxon>Clupeiformes</taxon>
        <taxon>Clupeoidei</taxon>
        <taxon>Engraulidae</taxon>
        <taxon>Coilinae</taxon>
        <taxon>Coilia</taxon>
    </lineage>
</organism>
<feature type="domain" description="RING-type" evidence="5">
    <location>
        <begin position="24"/>
        <end position="81"/>
    </location>
</feature>
<evidence type="ECO:0000256" key="1">
    <source>
        <dbReference type="ARBA" id="ARBA00022723"/>
    </source>
</evidence>
<dbReference type="PROSITE" id="PS00518">
    <property type="entry name" value="ZF_RING_1"/>
    <property type="match status" value="1"/>
</dbReference>
<evidence type="ECO:0000256" key="4">
    <source>
        <dbReference type="PROSITE-ProRule" id="PRU00175"/>
    </source>
</evidence>
<dbReference type="GO" id="GO:0008270">
    <property type="term" value="F:zinc ion binding"/>
    <property type="evidence" value="ECO:0007669"/>
    <property type="project" value="UniProtKB-KW"/>
</dbReference>
<dbReference type="Proteomes" id="UP001591681">
    <property type="component" value="Unassembled WGS sequence"/>
</dbReference>
<dbReference type="InterPro" id="IPR001841">
    <property type="entry name" value="Znf_RING"/>
</dbReference>
<evidence type="ECO:0000259" key="5">
    <source>
        <dbReference type="PROSITE" id="PS50089"/>
    </source>
</evidence>
<dbReference type="EMBL" id="JBHFQA010000022">
    <property type="protein sequence ID" value="KAL2079768.1"/>
    <property type="molecule type" value="Genomic_DNA"/>
</dbReference>